<evidence type="ECO:0000256" key="1">
    <source>
        <dbReference type="SAM" id="MobiDB-lite"/>
    </source>
</evidence>
<feature type="compositionally biased region" description="Low complexity" evidence="1">
    <location>
        <begin position="137"/>
        <end position="148"/>
    </location>
</feature>
<feature type="compositionally biased region" description="Basic and acidic residues" evidence="1">
    <location>
        <begin position="176"/>
        <end position="186"/>
    </location>
</feature>
<accession>M0LLX7</accession>
<dbReference type="SUPFAM" id="SSF54427">
    <property type="entry name" value="NTF2-like"/>
    <property type="match status" value="1"/>
</dbReference>
<dbReference type="STRING" id="1227454.C446_13509"/>
<evidence type="ECO:0000313" key="2">
    <source>
        <dbReference type="EMBL" id="EMA34501.1"/>
    </source>
</evidence>
<protein>
    <submittedName>
        <fullName evidence="2">AAA family ATPase</fullName>
    </submittedName>
</protein>
<dbReference type="PATRIC" id="fig|1227454.3.peg.2774"/>
<name>M0LLX7_9EURY</name>
<feature type="compositionally biased region" description="Acidic residues" evidence="1">
    <location>
        <begin position="152"/>
        <end position="167"/>
    </location>
</feature>
<evidence type="ECO:0000313" key="3">
    <source>
        <dbReference type="Proteomes" id="UP000011607"/>
    </source>
</evidence>
<organism evidence="2 3">
    <name type="scientific">Halobiforma nitratireducens JCM 10879</name>
    <dbReference type="NCBI Taxonomy" id="1227454"/>
    <lineage>
        <taxon>Archaea</taxon>
        <taxon>Methanobacteriati</taxon>
        <taxon>Methanobacteriota</taxon>
        <taxon>Stenosarchaea group</taxon>
        <taxon>Halobacteria</taxon>
        <taxon>Halobacteriales</taxon>
        <taxon>Natrialbaceae</taxon>
        <taxon>Halobiforma</taxon>
    </lineage>
</organism>
<sequence length="365" mass="39495">MPQERIRRRIWREVFPEEASVDTETFDYEYLGLLSLTPAVIRKVAKYAAYIAATETHDAHPLEESAADLDDVTITFDHVVLGLQYAEEAGGVAIESEFFQYEDKLRSYENQAVGRDVETLFKLKYGVEDGDADADADPAGASEPGADPVSAETEEPEVPKEENEEPADTPASATKGGDDTADDARTVDTGPDGGTADDPTTDASGGETSPSNTVPEDEPTSDAALEDDDGGTDTPDTEAADGTADGESGSHSSMAPDALDPEVVVEQFYDGIDTKDLEAVQALYHSSSAVDELSRQEMMAMHLNDTSMVTSPRRTAEQADRVVLEFEEESSSHRIPMAFELRLDDGKWRIYSIEHGEPVTKDDAA</sequence>
<dbReference type="InterPro" id="IPR032710">
    <property type="entry name" value="NTF2-like_dom_sf"/>
</dbReference>
<comment type="caution">
    <text evidence="2">The sequence shown here is derived from an EMBL/GenBank/DDBJ whole genome shotgun (WGS) entry which is preliminary data.</text>
</comment>
<dbReference type="AlphaFoldDB" id="M0LLX7"/>
<dbReference type="EMBL" id="AOMA01000132">
    <property type="protein sequence ID" value="EMA34501.1"/>
    <property type="molecule type" value="Genomic_DNA"/>
</dbReference>
<dbReference type="Proteomes" id="UP000011607">
    <property type="component" value="Unassembled WGS sequence"/>
</dbReference>
<feature type="compositionally biased region" description="Low complexity" evidence="1">
    <location>
        <begin position="187"/>
        <end position="206"/>
    </location>
</feature>
<gene>
    <name evidence="2" type="ORF">C446_13509</name>
</gene>
<reference evidence="2 3" key="1">
    <citation type="journal article" date="2014" name="PLoS Genet.">
        <title>Phylogenetically driven sequencing of extremely halophilic archaea reveals strategies for static and dynamic osmo-response.</title>
        <authorList>
            <person name="Becker E.A."/>
            <person name="Seitzer P.M."/>
            <person name="Tritt A."/>
            <person name="Larsen D."/>
            <person name="Krusor M."/>
            <person name="Yao A.I."/>
            <person name="Wu D."/>
            <person name="Madern D."/>
            <person name="Eisen J.A."/>
            <person name="Darling A.E."/>
            <person name="Facciotti M.T."/>
        </authorList>
    </citation>
    <scope>NUCLEOTIDE SEQUENCE [LARGE SCALE GENOMIC DNA]</scope>
    <source>
        <strain evidence="2 3">JCM 10879</strain>
    </source>
</reference>
<dbReference type="eggNOG" id="arCOG01308">
    <property type="taxonomic scope" value="Archaea"/>
</dbReference>
<feature type="region of interest" description="Disordered" evidence="1">
    <location>
        <begin position="131"/>
        <end position="261"/>
    </location>
</feature>
<proteinExistence type="predicted"/>
<keyword evidence="3" id="KW-1185">Reference proteome</keyword>
<feature type="compositionally biased region" description="Acidic residues" evidence="1">
    <location>
        <begin position="215"/>
        <end position="239"/>
    </location>
</feature>